<evidence type="ECO:0000313" key="6">
    <source>
        <dbReference type="Proteomes" id="UP000245880"/>
    </source>
</evidence>
<dbReference type="InterPro" id="IPR000055">
    <property type="entry name" value="Restrct_endonuc_typeI_TRD"/>
</dbReference>
<feature type="domain" description="Type I restriction modification DNA specificity" evidence="4">
    <location>
        <begin position="46"/>
        <end position="201"/>
    </location>
</feature>
<comment type="similarity">
    <text evidence="1">Belongs to the type-I restriction system S methylase family.</text>
</comment>
<dbReference type="GO" id="GO:0009307">
    <property type="term" value="P:DNA restriction-modification system"/>
    <property type="evidence" value="ECO:0007669"/>
    <property type="project" value="UniProtKB-KW"/>
</dbReference>
<keyword evidence="5" id="KW-0378">Hydrolase</keyword>
<name>A0A316ASK9_9BACT</name>
<dbReference type="Gene3D" id="3.90.220.20">
    <property type="entry name" value="DNA methylase specificity domains"/>
    <property type="match status" value="3"/>
</dbReference>
<reference evidence="5 6" key="1">
    <citation type="submission" date="2018-03" db="EMBL/GenBank/DDBJ databases">
        <title>Genomic Encyclopedia of Archaeal and Bacterial Type Strains, Phase II (KMG-II): from individual species to whole genera.</title>
        <authorList>
            <person name="Goeker M."/>
        </authorList>
    </citation>
    <scope>NUCLEOTIDE SEQUENCE [LARGE SCALE GENOMIC DNA]</scope>
    <source>
        <strain evidence="5 6">DSM 100346</strain>
    </source>
</reference>
<keyword evidence="3" id="KW-0238">DNA-binding</keyword>
<dbReference type="SUPFAM" id="SSF116734">
    <property type="entry name" value="DNA methylase specificity domain"/>
    <property type="match status" value="2"/>
</dbReference>
<dbReference type="PANTHER" id="PTHR30408:SF12">
    <property type="entry name" value="TYPE I RESTRICTION ENZYME MJAVIII SPECIFICITY SUBUNIT"/>
    <property type="match status" value="1"/>
</dbReference>
<gene>
    <name evidence="5" type="ORF">CLV98_101692</name>
</gene>
<accession>A0A316ASK9</accession>
<dbReference type="RefSeq" id="WP_109672759.1">
    <property type="nucleotide sequence ID" value="NZ_QGDT01000001.1"/>
</dbReference>
<keyword evidence="2" id="KW-0680">Restriction system</keyword>
<dbReference type="EMBL" id="QGDT01000001">
    <property type="protein sequence ID" value="PWJ60508.1"/>
    <property type="molecule type" value="Genomic_DNA"/>
</dbReference>
<dbReference type="InterPro" id="IPR044946">
    <property type="entry name" value="Restrct_endonuc_typeI_TRD_sf"/>
</dbReference>
<evidence type="ECO:0000259" key="4">
    <source>
        <dbReference type="Pfam" id="PF01420"/>
    </source>
</evidence>
<dbReference type="Pfam" id="PF01420">
    <property type="entry name" value="Methylase_S"/>
    <property type="match status" value="1"/>
</dbReference>
<dbReference type="GO" id="GO:0004519">
    <property type="term" value="F:endonuclease activity"/>
    <property type="evidence" value="ECO:0007669"/>
    <property type="project" value="UniProtKB-KW"/>
</dbReference>
<keyword evidence="5" id="KW-0540">Nuclease</keyword>
<dbReference type="AlphaFoldDB" id="A0A316ASK9"/>
<evidence type="ECO:0000313" key="5">
    <source>
        <dbReference type="EMBL" id="PWJ60508.1"/>
    </source>
</evidence>
<dbReference type="Proteomes" id="UP000245880">
    <property type="component" value="Unassembled WGS sequence"/>
</dbReference>
<evidence type="ECO:0000256" key="1">
    <source>
        <dbReference type="ARBA" id="ARBA00010923"/>
    </source>
</evidence>
<evidence type="ECO:0000256" key="2">
    <source>
        <dbReference type="ARBA" id="ARBA00022747"/>
    </source>
</evidence>
<dbReference type="PANTHER" id="PTHR30408">
    <property type="entry name" value="TYPE-1 RESTRICTION ENZYME ECOKI SPECIFICITY PROTEIN"/>
    <property type="match status" value="1"/>
</dbReference>
<keyword evidence="5" id="KW-0255">Endonuclease</keyword>
<keyword evidence="6" id="KW-1185">Reference proteome</keyword>
<dbReference type="OrthoDB" id="667970at2"/>
<protein>
    <submittedName>
        <fullName evidence="5">Restriction endonuclease S subunit</fullName>
    </submittedName>
</protein>
<evidence type="ECO:0000256" key="3">
    <source>
        <dbReference type="ARBA" id="ARBA00023125"/>
    </source>
</evidence>
<comment type="caution">
    <text evidence="5">The sequence shown here is derived from an EMBL/GenBank/DDBJ whole genome shotgun (WGS) entry which is preliminary data.</text>
</comment>
<sequence>MEKLVPELRFSEFEGDWISIKFEDVVVSLDSGVSVNSVDVPISAPGQVGVLKTSCVLNGKFFPNENKSIIDIDVKRAKLNPVVDSVIISRMNTPNLVGESGYVSKGYDNIFLPDRLWLGQVDMLKNNSKFFSLMLSSAKLRDILTNIATGTSNSMKNISKSSFLGISLPFPTLPEQTKIAEFLTAIDKRIELLTAKKEKLTLYKKGVMQKIFNQELRFKIDNGHGELVEPPEWEERRLGEVVIINPVSKDKLPNEFLYIDLESVVNGNLVKKSIISRDDAPSRAQRMLEIGDVIFQMVRPYQQNNYIFRKSLGKPVVASTGYAVLRSDTNSNFVYQLICNQSFTNEVINRCTGTSYPAINSKDLGGIIFNYPKSQSEINKIGQFLTSIDANILSLDNQITLNQTYKKGLLQKMFV</sequence>
<dbReference type="GO" id="GO:0003677">
    <property type="term" value="F:DNA binding"/>
    <property type="evidence" value="ECO:0007669"/>
    <property type="project" value="UniProtKB-KW"/>
</dbReference>
<organism evidence="5 6">
    <name type="scientific">Dyadobacter jejuensis</name>
    <dbReference type="NCBI Taxonomy" id="1082580"/>
    <lineage>
        <taxon>Bacteria</taxon>
        <taxon>Pseudomonadati</taxon>
        <taxon>Bacteroidota</taxon>
        <taxon>Cytophagia</taxon>
        <taxon>Cytophagales</taxon>
        <taxon>Spirosomataceae</taxon>
        <taxon>Dyadobacter</taxon>
    </lineage>
</organism>
<proteinExistence type="inferred from homology"/>
<dbReference type="InterPro" id="IPR052021">
    <property type="entry name" value="Type-I_RS_S_subunit"/>
</dbReference>